<dbReference type="PANTHER" id="PTHR46401">
    <property type="entry name" value="GLYCOSYLTRANSFERASE WBBK-RELATED"/>
    <property type="match status" value="1"/>
</dbReference>
<dbReference type="GO" id="GO:0016757">
    <property type="term" value="F:glycosyltransferase activity"/>
    <property type="evidence" value="ECO:0007669"/>
    <property type="project" value="InterPro"/>
</dbReference>
<evidence type="ECO:0000313" key="4">
    <source>
        <dbReference type="Proteomes" id="UP000322918"/>
    </source>
</evidence>
<dbReference type="InterPro" id="IPR001296">
    <property type="entry name" value="Glyco_trans_1"/>
</dbReference>
<evidence type="ECO:0000313" key="3">
    <source>
        <dbReference type="EMBL" id="KAA8484661.1"/>
    </source>
</evidence>
<dbReference type="AlphaFoldDB" id="A0A5M9HGM8"/>
<dbReference type="PANTHER" id="PTHR46401:SF2">
    <property type="entry name" value="GLYCOSYLTRANSFERASE WBBK-RELATED"/>
    <property type="match status" value="1"/>
</dbReference>
<feature type="domain" description="Glycosyl transferase family 1" evidence="2">
    <location>
        <begin position="192"/>
        <end position="346"/>
    </location>
</feature>
<comment type="caution">
    <text evidence="3">The sequence shown here is derived from an EMBL/GenBank/DDBJ whole genome shotgun (WGS) entry which is preliminary data.</text>
</comment>
<accession>A0A5M9HGM8</accession>
<keyword evidence="1 3" id="KW-0808">Transferase</keyword>
<keyword evidence="4" id="KW-1185">Reference proteome</keyword>
<dbReference type="Gene3D" id="3.40.50.2000">
    <property type="entry name" value="Glycogen Phosphorylase B"/>
    <property type="match status" value="2"/>
</dbReference>
<dbReference type="Proteomes" id="UP000322918">
    <property type="component" value="Unassembled WGS sequence"/>
</dbReference>
<protein>
    <submittedName>
        <fullName evidence="3">Glycosyltransferase family 4 protein</fullName>
    </submittedName>
</protein>
<dbReference type="EMBL" id="VWNE01000007">
    <property type="protein sequence ID" value="KAA8484661.1"/>
    <property type="molecule type" value="Genomic_DNA"/>
</dbReference>
<dbReference type="SUPFAM" id="SSF53756">
    <property type="entry name" value="UDP-Glycosyltransferase/glycogen phosphorylase"/>
    <property type="match status" value="1"/>
</dbReference>
<proteinExistence type="predicted"/>
<evidence type="ECO:0000256" key="1">
    <source>
        <dbReference type="ARBA" id="ARBA00022679"/>
    </source>
</evidence>
<name>A0A5M9HGM8_9SPHI</name>
<organism evidence="3 4">
    <name type="scientific">Arcticibacter tournemirensis</name>
    <dbReference type="NCBI Taxonomy" id="699437"/>
    <lineage>
        <taxon>Bacteria</taxon>
        <taxon>Pseudomonadati</taxon>
        <taxon>Bacteroidota</taxon>
        <taxon>Sphingobacteriia</taxon>
        <taxon>Sphingobacteriales</taxon>
        <taxon>Sphingobacteriaceae</taxon>
        <taxon>Arcticibacter</taxon>
    </lineage>
</organism>
<sequence length="378" mass="43626">MRVLINVSNLRFGGGKTVGLNILTYYLNNSKIRQLLIIAPSSCGYEYLKDSYPKARFVFLSRIFNCSFLKVLTNYVILPFLSVTSKCDFVLSLGNIAFPVFNRPQFLLIHQSFLAYPDSLVWDRVRLDDKSFYIYLRRMIKFIKINLRYASVIGVQTETMRSRISGLYDIPKDRILVIPNAVSFNCMKSDIVKEDTPSNQIRLLFLSKYYPHKNFEILFELAKRVKEFSLPIHITITIEKTENSGSMRFLEMVDKLDLNFFITNIGNVAIDDIERVYKEHDGLFLPTLLESFSGTYIESMFFGKPIFTSKMDFAVDVCKDAAFYFDPFDPLDILNVVSEAFANPELIDLKVGLGRGYAMDAKSWNDIGHFIDERILKL</sequence>
<evidence type="ECO:0000259" key="2">
    <source>
        <dbReference type="Pfam" id="PF00534"/>
    </source>
</evidence>
<dbReference type="Pfam" id="PF00534">
    <property type="entry name" value="Glycos_transf_1"/>
    <property type="match status" value="1"/>
</dbReference>
<dbReference type="RefSeq" id="WP_141816892.1">
    <property type="nucleotide sequence ID" value="NZ_VFPL01000002.1"/>
</dbReference>
<dbReference type="GO" id="GO:0009103">
    <property type="term" value="P:lipopolysaccharide biosynthetic process"/>
    <property type="evidence" value="ECO:0007669"/>
    <property type="project" value="TreeGrafter"/>
</dbReference>
<reference evidence="3 4" key="1">
    <citation type="submission" date="2019-09" db="EMBL/GenBank/DDBJ databases">
        <title>Pararcticibacter amylolyticus gen. nov., sp. nov., isolated from a rottenly hemp rope, and reclassification of Pedobacter tournemirensis as Pararcticibacter tournemirensis comb. nov.</title>
        <authorList>
            <person name="Cai Y."/>
        </authorList>
    </citation>
    <scope>NUCLEOTIDE SEQUENCE [LARGE SCALE GENOMIC DNA]</scope>
    <source>
        <strain evidence="3 4">TF5-37.2-LB10</strain>
    </source>
</reference>
<dbReference type="OrthoDB" id="9801609at2"/>
<gene>
    <name evidence="3" type="ORF">F1649_05665</name>
</gene>